<keyword evidence="2" id="KW-1185">Reference proteome</keyword>
<name>A0AAW0D770_9AGAR</name>
<gene>
    <name evidence="1" type="ORF">R3P38DRAFT_3619402</name>
</gene>
<accession>A0AAW0D770</accession>
<sequence length="365" mass="40700">MQQAFDEAGLVFPSSVHDTESASGDGVSALSDSQRTFTDTSTVWGPGTVSGRAILALGEAAIRGIDALIIRRRLATIRLRAPRLTAPMCKDLLEFCRPNMYSVRISEQAIRLTLRQICGSRKDAAYPFVVQLCQWPPGEARLIMLKLVYSIPGFYPAPAFKFGVERMCDFLMAVVQLKARWRALILEAVMVLNHIYSPLGIHPICTIANEISSGHAQSPLSSLQESHSAGMRSAIWISLQKCGFPLQDRLKGIERTLHRNQQITVAQFVDAFSDIAILLGPLFGSDIHHAALETLKTIPATRWLAIYEQFSMEVGSEHMYAFPYPVFALSARYYSTPDSARTVNFLRKTAMYLAHDMIEDLLKYL</sequence>
<dbReference type="EMBL" id="JAWWNJ010000009">
    <property type="protein sequence ID" value="KAK7048600.1"/>
    <property type="molecule type" value="Genomic_DNA"/>
</dbReference>
<organism evidence="1 2">
    <name type="scientific">Favolaschia claudopus</name>
    <dbReference type="NCBI Taxonomy" id="2862362"/>
    <lineage>
        <taxon>Eukaryota</taxon>
        <taxon>Fungi</taxon>
        <taxon>Dikarya</taxon>
        <taxon>Basidiomycota</taxon>
        <taxon>Agaricomycotina</taxon>
        <taxon>Agaricomycetes</taxon>
        <taxon>Agaricomycetidae</taxon>
        <taxon>Agaricales</taxon>
        <taxon>Marasmiineae</taxon>
        <taxon>Mycenaceae</taxon>
        <taxon>Favolaschia</taxon>
    </lineage>
</organism>
<proteinExistence type="predicted"/>
<protein>
    <submittedName>
        <fullName evidence="1">Uncharacterized protein</fullName>
    </submittedName>
</protein>
<evidence type="ECO:0000313" key="1">
    <source>
        <dbReference type="EMBL" id="KAK7048600.1"/>
    </source>
</evidence>
<reference evidence="1 2" key="1">
    <citation type="journal article" date="2024" name="J Genomics">
        <title>Draft genome sequencing and assembly of Favolaschia claudopus CIRM-BRFM 2984 isolated from oak limbs.</title>
        <authorList>
            <person name="Navarro D."/>
            <person name="Drula E."/>
            <person name="Chaduli D."/>
            <person name="Cazenave R."/>
            <person name="Ahrendt S."/>
            <person name="Wang J."/>
            <person name="Lipzen A."/>
            <person name="Daum C."/>
            <person name="Barry K."/>
            <person name="Grigoriev I.V."/>
            <person name="Favel A."/>
            <person name="Rosso M.N."/>
            <person name="Martin F."/>
        </authorList>
    </citation>
    <scope>NUCLEOTIDE SEQUENCE [LARGE SCALE GENOMIC DNA]</scope>
    <source>
        <strain evidence="1 2">CIRM-BRFM 2984</strain>
    </source>
</reference>
<comment type="caution">
    <text evidence="1">The sequence shown here is derived from an EMBL/GenBank/DDBJ whole genome shotgun (WGS) entry which is preliminary data.</text>
</comment>
<dbReference type="Proteomes" id="UP001362999">
    <property type="component" value="Unassembled WGS sequence"/>
</dbReference>
<dbReference type="AlphaFoldDB" id="A0AAW0D770"/>
<evidence type="ECO:0000313" key="2">
    <source>
        <dbReference type="Proteomes" id="UP001362999"/>
    </source>
</evidence>